<protein>
    <recommendedName>
        <fullName evidence="1">Acyl-CoA thioesterase-like N-terminal HotDog domain-containing protein</fullName>
    </recommendedName>
</protein>
<keyword evidence="3" id="KW-1185">Reference proteome</keyword>
<evidence type="ECO:0000259" key="1">
    <source>
        <dbReference type="Pfam" id="PF13622"/>
    </source>
</evidence>
<gene>
    <name evidence="2" type="ORF">GCM10023226_02210</name>
</gene>
<feature type="domain" description="Acyl-CoA thioesterase-like N-terminal HotDog" evidence="1">
    <location>
        <begin position="25"/>
        <end position="109"/>
    </location>
</feature>
<name>A0ABP8VSF2_9ACTN</name>
<dbReference type="EMBL" id="BAABIM010000001">
    <property type="protein sequence ID" value="GAA4669442.1"/>
    <property type="molecule type" value="Genomic_DNA"/>
</dbReference>
<dbReference type="Gene3D" id="2.40.160.210">
    <property type="entry name" value="Acyl-CoA thioesterase, double hotdog domain"/>
    <property type="match status" value="1"/>
</dbReference>
<accession>A0ABP8VSF2</accession>
<evidence type="ECO:0000313" key="3">
    <source>
        <dbReference type="Proteomes" id="UP001500621"/>
    </source>
</evidence>
<dbReference type="InterPro" id="IPR049449">
    <property type="entry name" value="TesB_ACOT8-like_N"/>
</dbReference>
<dbReference type="SUPFAM" id="SSF54637">
    <property type="entry name" value="Thioesterase/thiol ester dehydrase-isomerase"/>
    <property type="match status" value="1"/>
</dbReference>
<dbReference type="RefSeq" id="WP_345262201.1">
    <property type="nucleotide sequence ID" value="NZ_BAABIM010000001.1"/>
</dbReference>
<dbReference type="Proteomes" id="UP001500621">
    <property type="component" value="Unassembled WGS sequence"/>
</dbReference>
<organism evidence="2 3">
    <name type="scientific">Nocardioides nanhaiensis</name>
    <dbReference type="NCBI Taxonomy" id="1476871"/>
    <lineage>
        <taxon>Bacteria</taxon>
        <taxon>Bacillati</taxon>
        <taxon>Actinomycetota</taxon>
        <taxon>Actinomycetes</taxon>
        <taxon>Propionibacteriales</taxon>
        <taxon>Nocardioidaceae</taxon>
        <taxon>Nocardioides</taxon>
    </lineage>
</organism>
<sequence length="284" mass="30534">MPDNLSFFTLDDDGSSLVPTPLAISSWSETQLHGVAVSGALARAAESEVHAAGRTDLRAARWTVDLFRPVRNEPLVIRTEVVRESARLLLVDVAVEQEGRTVTRAAGLFLKPTETPDVGLWAPEPDPLFAPPPLEVAPAAEEPHVPFVRSDADWSQDFGAHQNAGRKSSWNHVVPVVPQERPSGFVAAAATADGASLTTNWGARGVEHINTDLTLTLTRLPDGLDVGLTALHRTEHDGIAAGTSVMFDRSGVCGTVQVTALANSRRAINFEQVRYRDDGTRVEA</sequence>
<proteinExistence type="predicted"/>
<comment type="caution">
    <text evidence="2">The sequence shown here is derived from an EMBL/GenBank/DDBJ whole genome shotgun (WGS) entry which is preliminary data.</text>
</comment>
<evidence type="ECO:0000313" key="2">
    <source>
        <dbReference type="EMBL" id="GAA4669442.1"/>
    </source>
</evidence>
<dbReference type="InterPro" id="IPR042171">
    <property type="entry name" value="Acyl-CoA_hotdog"/>
</dbReference>
<dbReference type="InterPro" id="IPR029069">
    <property type="entry name" value="HotDog_dom_sf"/>
</dbReference>
<dbReference type="Pfam" id="PF13622">
    <property type="entry name" value="4HBT_3"/>
    <property type="match status" value="1"/>
</dbReference>
<reference evidence="3" key="1">
    <citation type="journal article" date="2019" name="Int. J. Syst. Evol. Microbiol.">
        <title>The Global Catalogue of Microorganisms (GCM) 10K type strain sequencing project: providing services to taxonomists for standard genome sequencing and annotation.</title>
        <authorList>
            <consortium name="The Broad Institute Genomics Platform"/>
            <consortium name="The Broad Institute Genome Sequencing Center for Infectious Disease"/>
            <person name="Wu L."/>
            <person name="Ma J."/>
        </authorList>
    </citation>
    <scope>NUCLEOTIDE SEQUENCE [LARGE SCALE GENOMIC DNA]</scope>
    <source>
        <strain evidence="3">JCM 18127</strain>
    </source>
</reference>